<dbReference type="KEGG" id="aqu:100638216"/>
<dbReference type="OrthoDB" id="676979at2759"/>
<dbReference type="Gene3D" id="3.80.10.10">
    <property type="entry name" value="Ribonuclease Inhibitor"/>
    <property type="match status" value="1"/>
</dbReference>
<feature type="region of interest" description="Disordered" evidence="2">
    <location>
        <begin position="603"/>
        <end position="622"/>
    </location>
</feature>
<dbReference type="PROSITE" id="PS51450">
    <property type="entry name" value="LRR"/>
    <property type="match status" value="1"/>
</dbReference>
<dbReference type="InterPro" id="IPR052859">
    <property type="entry name" value="LRR-IQ_domain_protein"/>
</dbReference>
<feature type="coiled-coil region" evidence="1">
    <location>
        <begin position="654"/>
        <end position="681"/>
    </location>
</feature>
<dbReference type="STRING" id="400682.A0A1X7UQE7"/>
<dbReference type="SUPFAM" id="SSF52058">
    <property type="entry name" value="L domain-like"/>
    <property type="match status" value="1"/>
</dbReference>
<dbReference type="EnsemblMetazoa" id="Aqu2.1.29993_001">
    <property type="protein sequence ID" value="Aqu2.1.29993_001"/>
    <property type="gene ID" value="Aqu2.1.29993"/>
</dbReference>
<dbReference type="PANTHER" id="PTHR46723:SF1">
    <property type="entry name" value="LEUCINE-RICH REPEAT AND IQ DOMAIN-CONTAINING PROTEIN 3"/>
    <property type="match status" value="1"/>
</dbReference>
<dbReference type="InterPro" id="IPR001611">
    <property type="entry name" value="Leu-rich_rpt"/>
</dbReference>
<dbReference type="InParanoid" id="A0A1X7UQE7"/>
<evidence type="ECO:0008006" key="5">
    <source>
        <dbReference type="Google" id="ProtNLM"/>
    </source>
</evidence>
<reference evidence="3" key="2">
    <citation type="submission" date="2017-05" db="UniProtKB">
        <authorList>
            <consortium name="EnsemblMetazoa"/>
        </authorList>
    </citation>
    <scope>IDENTIFICATION</scope>
</reference>
<keyword evidence="4" id="KW-1185">Reference proteome</keyword>
<feature type="coiled-coil region" evidence="1">
    <location>
        <begin position="439"/>
        <end position="524"/>
    </location>
</feature>
<accession>A0A1X7UQE7</accession>
<dbReference type="AlphaFoldDB" id="A0A1X7UQE7"/>
<dbReference type="InterPro" id="IPR000048">
    <property type="entry name" value="IQ_motif_EF-hand-BS"/>
</dbReference>
<evidence type="ECO:0000256" key="2">
    <source>
        <dbReference type="SAM" id="MobiDB-lite"/>
    </source>
</evidence>
<dbReference type="PROSITE" id="PS50096">
    <property type="entry name" value="IQ"/>
    <property type="match status" value="1"/>
</dbReference>
<dbReference type="EnsemblMetazoa" id="XM_003386993.2">
    <property type="protein sequence ID" value="XP_003387041.2"/>
    <property type="gene ID" value="LOC100638216"/>
</dbReference>
<dbReference type="PANTHER" id="PTHR46723">
    <property type="entry name" value="LEUCINE-RICH REPEAT AND IQ DOMAIN-CONTAINING PROTEIN 3"/>
    <property type="match status" value="1"/>
</dbReference>
<feature type="coiled-coil region" evidence="1">
    <location>
        <begin position="552"/>
        <end position="579"/>
    </location>
</feature>
<dbReference type="eggNOG" id="KOG0531">
    <property type="taxonomic scope" value="Eukaryota"/>
</dbReference>
<gene>
    <name evidence="3" type="primary">100638216</name>
</gene>
<dbReference type="Proteomes" id="UP000007879">
    <property type="component" value="Unassembled WGS sequence"/>
</dbReference>
<keyword evidence="1" id="KW-0175">Coiled coil</keyword>
<evidence type="ECO:0000313" key="3">
    <source>
        <dbReference type="EnsemblMetazoa" id="Aqu2.1.29993_001"/>
    </source>
</evidence>
<sequence>MATPQWILMQHRLEPSTKTVESQYEINTKKRQREAVRSAIKKGVLKVLDQALLEETRGISSDAQEREQVQYLSLPFHSLHSIDELVVLSSPLLSIINLPGNFISNIQPFQSCINLVKLDISGNEIQTLPDAQYWSALISLKVLYLHGNLLTKKDCILKLGSCPQLQILTLHDTPVSLLSNYRHIAVNCILTLKALDYHVISDDEIIENLYLAGKFRALAKSFNKLLYLPVEEDNDYQTEINKVHSLIQSVDAVQSHYSPVIIIQRWVRGWLTRKRLPENINMQINAIMKRKEKRDRNLREVLCSTAMPPLNQSFPLVKSGPPPPPTSPNTQQRLSPLLPSIYAIPQSAKRPCTAELHKAISSARVLLKNKKSTKMARKFFRPIKKSNQRSTDAHHIDCVGDLSISGTHRSVENLNKIEMHKDSVRDGGDEIRKSKGKMKAIVEEEKKKAQDEIDLTKKLPEITKDTQTFIRNHATMNLTALRQLEKEYRSNQKNKDIETKTGLVAQVRQEREVRRERLQQYQAMIKENIMSWRIEEETRLQREREKQDIRREEDHLRRVANVEKEYEVLQCRINDEEFAKKFVQTNVAIDHKITMEKRRLEKEAASDDVHDTVQTQRENETERQEITKNFMQMREERLRQESVSDKNQLSTQMIQLVSHQLMEAKQKVAREKARKEAAQRCSPILLSSDTPRENLLEAYKAIPEATMADNSLLGPLLRACEQEGYSPKSMRSWTLGSHRTWQRGSHVMNDEPGNFPVINRLRSDETPLMYDVYRPLHPRWQNSGGTTPFNSLQVSLRNTAVASPVLEPGAGNLYSNCVTREDEKRKLVLQSHS</sequence>
<organism evidence="3">
    <name type="scientific">Amphimedon queenslandica</name>
    <name type="common">Sponge</name>
    <dbReference type="NCBI Taxonomy" id="400682"/>
    <lineage>
        <taxon>Eukaryota</taxon>
        <taxon>Metazoa</taxon>
        <taxon>Porifera</taxon>
        <taxon>Demospongiae</taxon>
        <taxon>Heteroscleromorpha</taxon>
        <taxon>Haplosclerida</taxon>
        <taxon>Niphatidae</taxon>
        <taxon>Amphimedon</taxon>
    </lineage>
</organism>
<evidence type="ECO:0000313" key="4">
    <source>
        <dbReference type="Proteomes" id="UP000007879"/>
    </source>
</evidence>
<reference evidence="4" key="1">
    <citation type="journal article" date="2010" name="Nature">
        <title>The Amphimedon queenslandica genome and the evolution of animal complexity.</title>
        <authorList>
            <person name="Srivastava M."/>
            <person name="Simakov O."/>
            <person name="Chapman J."/>
            <person name="Fahey B."/>
            <person name="Gauthier M.E."/>
            <person name="Mitros T."/>
            <person name="Richards G.S."/>
            <person name="Conaco C."/>
            <person name="Dacre M."/>
            <person name="Hellsten U."/>
            <person name="Larroux C."/>
            <person name="Putnam N.H."/>
            <person name="Stanke M."/>
            <person name="Adamska M."/>
            <person name="Darling A."/>
            <person name="Degnan S.M."/>
            <person name="Oakley T.H."/>
            <person name="Plachetzki D.C."/>
            <person name="Zhai Y."/>
            <person name="Adamski M."/>
            <person name="Calcino A."/>
            <person name="Cummins S.F."/>
            <person name="Goodstein D.M."/>
            <person name="Harris C."/>
            <person name="Jackson D.J."/>
            <person name="Leys S.P."/>
            <person name="Shu S."/>
            <person name="Woodcroft B.J."/>
            <person name="Vervoort M."/>
            <person name="Kosik K.S."/>
            <person name="Manning G."/>
            <person name="Degnan B.M."/>
            <person name="Rokhsar D.S."/>
        </authorList>
    </citation>
    <scope>NUCLEOTIDE SEQUENCE [LARGE SCALE GENOMIC DNA]</scope>
</reference>
<proteinExistence type="predicted"/>
<evidence type="ECO:0000256" key="1">
    <source>
        <dbReference type="SAM" id="Coils"/>
    </source>
</evidence>
<dbReference type="Pfam" id="PF00612">
    <property type="entry name" value="IQ"/>
    <property type="match status" value="1"/>
</dbReference>
<protein>
    <recommendedName>
        <fullName evidence="5">Leucine-rich repeat and IQ domain-containing protein 3</fullName>
    </recommendedName>
</protein>
<name>A0A1X7UQE7_AMPQE</name>
<dbReference type="InterPro" id="IPR032675">
    <property type="entry name" value="LRR_dom_sf"/>
</dbReference>